<dbReference type="SUPFAM" id="SSF46894">
    <property type="entry name" value="C-terminal effector domain of the bipartite response regulators"/>
    <property type="match status" value="1"/>
</dbReference>
<evidence type="ECO:0000256" key="6">
    <source>
        <dbReference type="ARBA" id="ARBA00023163"/>
    </source>
</evidence>
<keyword evidence="2 8" id="KW-0597">Phosphoprotein</keyword>
<comment type="caution">
    <text evidence="12">The sequence shown here is derived from an EMBL/GenBank/DDBJ whole genome shotgun (WGS) entry which is preliminary data.</text>
</comment>
<keyword evidence="5 9" id="KW-0238">DNA-binding</keyword>
<protein>
    <recommendedName>
        <fullName evidence="1">Stage 0 sporulation protein A homolog</fullName>
    </recommendedName>
</protein>
<dbReference type="PROSITE" id="PS50110">
    <property type="entry name" value="RESPONSE_REGULATORY"/>
    <property type="match status" value="1"/>
</dbReference>
<organism evidence="12 13">
    <name type="scientific">Clostridium beijerinckii</name>
    <name type="common">Clostridium MP</name>
    <dbReference type="NCBI Taxonomy" id="1520"/>
    <lineage>
        <taxon>Bacteria</taxon>
        <taxon>Bacillati</taxon>
        <taxon>Bacillota</taxon>
        <taxon>Clostridia</taxon>
        <taxon>Eubacteriales</taxon>
        <taxon>Clostridiaceae</taxon>
        <taxon>Clostridium</taxon>
    </lineage>
</organism>
<evidence type="ECO:0000256" key="2">
    <source>
        <dbReference type="ARBA" id="ARBA00022553"/>
    </source>
</evidence>
<evidence type="ECO:0000259" key="11">
    <source>
        <dbReference type="PROSITE" id="PS51755"/>
    </source>
</evidence>
<keyword evidence="3" id="KW-0902">Two-component regulatory system</keyword>
<dbReference type="GO" id="GO:0005829">
    <property type="term" value="C:cytosol"/>
    <property type="evidence" value="ECO:0007669"/>
    <property type="project" value="TreeGrafter"/>
</dbReference>
<dbReference type="GO" id="GO:0000156">
    <property type="term" value="F:phosphorelay response regulator activity"/>
    <property type="evidence" value="ECO:0007669"/>
    <property type="project" value="TreeGrafter"/>
</dbReference>
<dbReference type="EMBL" id="LZZI01000025">
    <property type="protein sequence ID" value="OOM62307.1"/>
    <property type="molecule type" value="Genomic_DNA"/>
</dbReference>
<dbReference type="GO" id="GO:0032993">
    <property type="term" value="C:protein-DNA complex"/>
    <property type="evidence" value="ECO:0007669"/>
    <property type="project" value="TreeGrafter"/>
</dbReference>
<evidence type="ECO:0000256" key="7">
    <source>
        <dbReference type="ARBA" id="ARBA00024867"/>
    </source>
</evidence>
<dbReference type="GO" id="GO:0000976">
    <property type="term" value="F:transcription cis-regulatory region binding"/>
    <property type="evidence" value="ECO:0007669"/>
    <property type="project" value="TreeGrafter"/>
</dbReference>
<dbReference type="SUPFAM" id="SSF52172">
    <property type="entry name" value="CheY-like"/>
    <property type="match status" value="1"/>
</dbReference>
<gene>
    <name evidence="12" type="primary">yycF_4</name>
    <name evidence="12" type="ORF">CLBCK_18450</name>
</gene>
<dbReference type="FunFam" id="3.40.50.2300:FF:000001">
    <property type="entry name" value="DNA-binding response regulator PhoB"/>
    <property type="match status" value="1"/>
</dbReference>
<evidence type="ECO:0000259" key="10">
    <source>
        <dbReference type="PROSITE" id="PS50110"/>
    </source>
</evidence>
<dbReference type="Gene3D" id="1.10.10.10">
    <property type="entry name" value="Winged helix-like DNA-binding domain superfamily/Winged helix DNA-binding domain"/>
    <property type="match status" value="1"/>
</dbReference>
<dbReference type="InterPro" id="IPR016032">
    <property type="entry name" value="Sig_transdc_resp-reg_C-effctor"/>
</dbReference>
<dbReference type="PANTHER" id="PTHR48111">
    <property type="entry name" value="REGULATOR OF RPOS"/>
    <property type="match status" value="1"/>
</dbReference>
<dbReference type="InterPro" id="IPR036388">
    <property type="entry name" value="WH-like_DNA-bd_sf"/>
</dbReference>
<dbReference type="InterPro" id="IPR001867">
    <property type="entry name" value="OmpR/PhoB-type_DNA-bd"/>
</dbReference>
<dbReference type="Gene3D" id="3.40.50.2300">
    <property type="match status" value="1"/>
</dbReference>
<evidence type="ECO:0000313" key="13">
    <source>
        <dbReference type="Proteomes" id="UP000190973"/>
    </source>
</evidence>
<evidence type="ECO:0000256" key="4">
    <source>
        <dbReference type="ARBA" id="ARBA00023015"/>
    </source>
</evidence>
<name>A0A1S8SA92_CLOBE</name>
<evidence type="ECO:0000256" key="9">
    <source>
        <dbReference type="PROSITE-ProRule" id="PRU01091"/>
    </source>
</evidence>
<accession>A0A1S8SA92</accession>
<evidence type="ECO:0000256" key="1">
    <source>
        <dbReference type="ARBA" id="ARBA00018672"/>
    </source>
</evidence>
<evidence type="ECO:0000256" key="8">
    <source>
        <dbReference type="PROSITE-ProRule" id="PRU00169"/>
    </source>
</evidence>
<evidence type="ECO:0000313" key="12">
    <source>
        <dbReference type="EMBL" id="OOM62307.1"/>
    </source>
</evidence>
<comment type="function">
    <text evidence="7">May play the central regulatory role in sporulation. It may be an element of the effector pathway responsible for the activation of sporulation genes in response to nutritional stress. Spo0A may act in concert with spo0H (a sigma factor) to control the expression of some genes that are critical to the sporulation process.</text>
</comment>
<dbReference type="GO" id="GO:0006355">
    <property type="term" value="P:regulation of DNA-templated transcription"/>
    <property type="evidence" value="ECO:0007669"/>
    <property type="project" value="InterPro"/>
</dbReference>
<feature type="domain" description="OmpR/PhoB-type" evidence="11">
    <location>
        <begin position="150"/>
        <end position="246"/>
    </location>
</feature>
<dbReference type="SMART" id="SM00862">
    <property type="entry name" value="Trans_reg_C"/>
    <property type="match status" value="1"/>
</dbReference>
<feature type="modified residue" description="4-aspartylphosphate" evidence="8">
    <location>
        <position position="71"/>
    </location>
</feature>
<dbReference type="Pfam" id="PF00072">
    <property type="entry name" value="Response_reg"/>
    <property type="match status" value="1"/>
</dbReference>
<dbReference type="InterPro" id="IPR001789">
    <property type="entry name" value="Sig_transdc_resp-reg_receiver"/>
</dbReference>
<dbReference type="InterPro" id="IPR039420">
    <property type="entry name" value="WalR-like"/>
</dbReference>
<evidence type="ECO:0000256" key="5">
    <source>
        <dbReference type="ARBA" id="ARBA00023125"/>
    </source>
</evidence>
<dbReference type="PANTHER" id="PTHR48111:SF40">
    <property type="entry name" value="PHOSPHATE REGULON TRANSCRIPTIONAL REGULATORY PROTEIN PHOB"/>
    <property type="match status" value="1"/>
</dbReference>
<keyword evidence="6" id="KW-0804">Transcription</keyword>
<reference evidence="12 13" key="1">
    <citation type="submission" date="2016-05" db="EMBL/GenBank/DDBJ databases">
        <title>Microbial solvent formation.</title>
        <authorList>
            <person name="Poehlein A."/>
            <person name="Montoya Solano J.D."/>
            <person name="Flitsch S."/>
            <person name="Krabben P."/>
            <person name="Duerre P."/>
            <person name="Daniel R."/>
        </authorList>
    </citation>
    <scope>NUCLEOTIDE SEQUENCE [LARGE SCALE GENOMIC DNA]</scope>
    <source>
        <strain evidence="12 13">DSM 53</strain>
    </source>
</reference>
<feature type="domain" description="Response regulatory" evidence="10">
    <location>
        <begin position="22"/>
        <end position="135"/>
    </location>
</feature>
<dbReference type="PROSITE" id="PS51755">
    <property type="entry name" value="OMPR_PHOB"/>
    <property type="match status" value="1"/>
</dbReference>
<dbReference type="InterPro" id="IPR011006">
    <property type="entry name" value="CheY-like_superfamily"/>
</dbReference>
<keyword evidence="4" id="KW-0805">Transcription regulation</keyword>
<feature type="DNA-binding region" description="OmpR/PhoB-type" evidence="9">
    <location>
        <begin position="150"/>
        <end position="246"/>
    </location>
</feature>
<evidence type="ECO:0000256" key="3">
    <source>
        <dbReference type="ARBA" id="ARBA00023012"/>
    </source>
</evidence>
<dbReference type="Proteomes" id="UP000190973">
    <property type="component" value="Unassembled WGS sequence"/>
</dbReference>
<sequence>MWKACGRERLLKPIGGAKVQKKILVIDDDKDIVKLITKSLSYEGFETISAYSGKEALCVLKENNIDFIILDIMMPDMDGLDVCRSIRKSYNAPILFLSARDKDIDKIVGLEIGADDYMTKPFSIQELNSRIRANFRKVDRLFKEWNELSPNRKRIDSPLILNDKTFEAFLNNKKLNLSTKEFQILSMLMHNPNNVLTRERIYEYVWGDEYGELNTVTVHIKNIRKKLGPEYDYIKTIWGIGYKYKERE</sequence>
<dbReference type="SMART" id="SM00448">
    <property type="entry name" value="REC"/>
    <property type="match status" value="1"/>
</dbReference>
<dbReference type="CDD" id="cd00383">
    <property type="entry name" value="trans_reg_C"/>
    <property type="match status" value="1"/>
</dbReference>
<dbReference type="AlphaFoldDB" id="A0A1S8SA92"/>
<dbReference type="Pfam" id="PF00486">
    <property type="entry name" value="Trans_reg_C"/>
    <property type="match status" value="1"/>
</dbReference>
<proteinExistence type="predicted"/>
<dbReference type="Gene3D" id="6.10.250.690">
    <property type="match status" value="1"/>
</dbReference>